<dbReference type="AlphaFoldDB" id="A0A9P6E993"/>
<dbReference type="GO" id="GO:0005829">
    <property type="term" value="C:cytosol"/>
    <property type="evidence" value="ECO:0007669"/>
    <property type="project" value="TreeGrafter"/>
</dbReference>
<sequence length="523" mass="54220">MASTTATPTTTAASQHSNVVPSEVGWQFVPQYYGFVNKEPHRLHCFYSKNSTFVHGTEGEESKPCYGQTEIHKKITSIGFDNCKVFIHSVDTQASANGGIIIQVIGEMSNHGDAWRKFVQTFFLAEQPNGYFVLNDIFRFLKEETVEGDDASSDSAEPAAEIPTIAPSAPATIPSVPEPVAPVAAAPPPPVEPEPVTEQPREPTPTPLAPAPVEPEPPAPIEEAPKAPEAPVPTVQEPKQTPTPAPEPAAPSLSPAHPNGHAAESDKPAAPPAEAPPKPAPSPKPSTPAPSAAPPAAPSQPAAPSAPRSWASLAATNQKKWGSVAQDSKAVSESVSMPTTGAPASVAAQTAAPSGPPAQARPPPQQQQQQRGDHPALIAAQSVNTPQVFVKGVIEPVSQTHLINTLTSRFGPVKDVEIVRQKACAFLEFTTLDAARRAIIASLSPGQGGEGGVRVEVGGGAQPVRITVETKKEKGDRPPSRPHRGGAPPQMNGGHNAPQGGFRGRGGPRGGRGGGGSGSAPQK</sequence>
<comment type="caution">
    <text evidence="6">The sequence shown here is derived from an EMBL/GenBank/DDBJ whole genome shotgun (WGS) entry which is preliminary data.</text>
</comment>
<dbReference type="PANTHER" id="PTHR10693">
    <property type="entry name" value="RAS GTPASE-ACTIVATING PROTEIN-BINDING PROTEIN"/>
    <property type="match status" value="1"/>
</dbReference>
<dbReference type="FunFam" id="3.10.450.50:FF:000003">
    <property type="entry name" value="Nuclear transport factor 2 family protein"/>
    <property type="match status" value="1"/>
</dbReference>
<dbReference type="SUPFAM" id="SSF54928">
    <property type="entry name" value="RNA-binding domain, RBD"/>
    <property type="match status" value="1"/>
</dbReference>
<dbReference type="InterPro" id="IPR032710">
    <property type="entry name" value="NTF2-like_dom_sf"/>
</dbReference>
<dbReference type="InterPro" id="IPR012677">
    <property type="entry name" value="Nucleotide-bd_a/b_plait_sf"/>
</dbReference>
<evidence type="ECO:0000256" key="3">
    <source>
        <dbReference type="SAM" id="MobiDB-lite"/>
    </source>
</evidence>
<organism evidence="6 7">
    <name type="scientific">Crepidotus variabilis</name>
    <dbReference type="NCBI Taxonomy" id="179855"/>
    <lineage>
        <taxon>Eukaryota</taxon>
        <taxon>Fungi</taxon>
        <taxon>Dikarya</taxon>
        <taxon>Basidiomycota</taxon>
        <taxon>Agaricomycotina</taxon>
        <taxon>Agaricomycetes</taxon>
        <taxon>Agaricomycetidae</taxon>
        <taxon>Agaricales</taxon>
        <taxon>Agaricineae</taxon>
        <taxon>Crepidotaceae</taxon>
        <taxon>Crepidotus</taxon>
    </lineage>
</organism>
<dbReference type="InterPro" id="IPR000504">
    <property type="entry name" value="RRM_dom"/>
</dbReference>
<feature type="region of interest" description="Disordered" evidence="3">
    <location>
        <begin position="167"/>
        <end position="373"/>
    </location>
</feature>
<dbReference type="CDD" id="cd00590">
    <property type="entry name" value="RRM_SF"/>
    <property type="match status" value="1"/>
</dbReference>
<gene>
    <name evidence="6" type="ORF">CPB83DRAFT_877415</name>
</gene>
<dbReference type="GO" id="GO:0003729">
    <property type="term" value="F:mRNA binding"/>
    <property type="evidence" value="ECO:0007669"/>
    <property type="project" value="TreeGrafter"/>
</dbReference>
<dbReference type="GO" id="GO:0034517">
    <property type="term" value="P:ribophagy"/>
    <property type="evidence" value="ECO:0007669"/>
    <property type="project" value="TreeGrafter"/>
</dbReference>
<feature type="region of interest" description="Disordered" evidence="3">
    <location>
        <begin position="443"/>
        <end position="523"/>
    </location>
</feature>
<dbReference type="Proteomes" id="UP000807306">
    <property type="component" value="Unassembled WGS sequence"/>
</dbReference>
<feature type="compositionally biased region" description="Gly residues" evidence="3">
    <location>
        <begin position="446"/>
        <end position="461"/>
    </location>
</feature>
<evidence type="ECO:0008006" key="8">
    <source>
        <dbReference type="Google" id="ProtNLM"/>
    </source>
</evidence>
<dbReference type="EMBL" id="MU157889">
    <property type="protein sequence ID" value="KAF9525083.1"/>
    <property type="molecule type" value="Genomic_DNA"/>
</dbReference>
<dbReference type="PROSITE" id="PS50177">
    <property type="entry name" value="NTF2_DOMAIN"/>
    <property type="match status" value="1"/>
</dbReference>
<dbReference type="InterPro" id="IPR018222">
    <property type="entry name" value="Nuclear_transport_factor_2_euk"/>
</dbReference>
<dbReference type="Pfam" id="PF02136">
    <property type="entry name" value="NTF2"/>
    <property type="match status" value="1"/>
</dbReference>
<feature type="compositionally biased region" description="Pro residues" evidence="3">
    <location>
        <begin position="354"/>
        <end position="365"/>
    </location>
</feature>
<dbReference type="SUPFAM" id="SSF54427">
    <property type="entry name" value="NTF2-like"/>
    <property type="match status" value="1"/>
</dbReference>
<feature type="domain" description="NTF2" evidence="5">
    <location>
        <begin position="24"/>
        <end position="140"/>
    </location>
</feature>
<feature type="compositionally biased region" description="Gly residues" evidence="3">
    <location>
        <begin position="501"/>
        <end position="523"/>
    </location>
</feature>
<dbReference type="PROSITE" id="PS50102">
    <property type="entry name" value="RRM"/>
    <property type="match status" value="1"/>
</dbReference>
<feature type="compositionally biased region" description="Low complexity" evidence="3">
    <location>
        <begin position="227"/>
        <end position="240"/>
    </location>
</feature>
<dbReference type="CDD" id="cd00780">
    <property type="entry name" value="NTF2"/>
    <property type="match status" value="1"/>
</dbReference>
<dbReference type="GO" id="GO:1990861">
    <property type="term" value="C:Ubp3-Bre5 deubiquitination complex"/>
    <property type="evidence" value="ECO:0007669"/>
    <property type="project" value="TreeGrafter"/>
</dbReference>
<feature type="compositionally biased region" description="Low complexity" evidence="3">
    <location>
        <begin position="340"/>
        <end position="353"/>
    </location>
</feature>
<dbReference type="InterPro" id="IPR002075">
    <property type="entry name" value="NTF2_dom"/>
</dbReference>
<proteinExistence type="predicted"/>
<dbReference type="Pfam" id="PF00076">
    <property type="entry name" value="RRM_1"/>
    <property type="match status" value="1"/>
</dbReference>
<keyword evidence="7" id="KW-1185">Reference proteome</keyword>
<feature type="compositionally biased region" description="Basic and acidic residues" evidence="3">
    <location>
        <begin position="468"/>
        <end position="479"/>
    </location>
</feature>
<dbReference type="InterPro" id="IPR039539">
    <property type="entry name" value="Ras_GTPase_bind_prot"/>
</dbReference>
<dbReference type="SMART" id="SM00360">
    <property type="entry name" value="RRM"/>
    <property type="match status" value="1"/>
</dbReference>
<dbReference type="PANTHER" id="PTHR10693:SF20">
    <property type="entry name" value="AT27578P"/>
    <property type="match status" value="1"/>
</dbReference>
<keyword evidence="1 2" id="KW-0694">RNA-binding</keyword>
<feature type="compositionally biased region" description="Pro residues" evidence="3">
    <location>
        <begin position="202"/>
        <end position="220"/>
    </location>
</feature>
<dbReference type="GO" id="GO:1990904">
    <property type="term" value="C:ribonucleoprotein complex"/>
    <property type="evidence" value="ECO:0007669"/>
    <property type="project" value="TreeGrafter"/>
</dbReference>
<dbReference type="Gene3D" id="3.10.450.50">
    <property type="match status" value="1"/>
</dbReference>
<protein>
    <recommendedName>
        <fullName evidence="8">G3BP-like protein</fullName>
    </recommendedName>
</protein>
<dbReference type="Gene3D" id="3.30.70.330">
    <property type="match status" value="1"/>
</dbReference>
<feature type="compositionally biased region" description="Polar residues" evidence="3">
    <location>
        <begin position="316"/>
        <end position="339"/>
    </location>
</feature>
<evidence type="ECO:0000259" key="4">
    <source>
        <dbReference type="PROSITE" id="PS50102"/>
    </source>
</evidence>
<evidence type="ECO:0000256" key="2">
    <source>
        <dbReference type="PROSITE-ProRule" id="PRU00176"/>
    </source>
</evidence>
<feature type="domain" description="RRM" evidence="4">
    <location>
        <begin position="386"/>
        <end position="471"/>
    </location>
</feature>
<evidence type="ECO:0000313" key="7">
    <source>
        <dbReference type="Proteomes" id="UP000807306"/>
    </source>
</evidence>
<name>A0A9P6E993_9AGAR</name>
<dbReference type="OrthoDB" id="339151at2759"/>
<evidence type="ECO:0000313" key="6">
    <source>
        <dbReference type="EMBL" id="KAF9525083.1"/>
    </source>
</evidence>
<dbReference type="GO" id="GO:0016579">
    <property type="term" value="P:protein deubiquitination"/>
    <property type="evidence" value="ECO:0007669"/>
    <property type="project" value="TreeGrafter"/>
</dbReference>
<dbReference type="PRINTS" id="PR01217">
    <property type="entry name" value="PRICHEXTENSN"/>
</dbReference>
<evidence type="ECO:0000259" key="5">
    <source>
        <dbReference type="PROSITE" id="PS50177"/>
    </source>
</evidence>
<dbReference type="InterPro" id="IPR035979">
    <property type="entry name" value="RBD_domain_sf"/>
</dbReference>
<reference evidence="6" key="1">
    <citation type="submission" date="2020-11" db="EMBL/GenBank/DDBJ databases">
        <authorList>
            <consortium name="DOE Joint Genome Institute"/>
            <person name="Ahrendt S."/>
            <person name="Riley R."/>
            <person name="Andreopoulos W."/>
            <person name="Labutti K."/>
            <person name="Pangilinan J."/>
            <person name="Ruiz-Duenas F.J."/>
            <person name="Barrasa J.M."/>
            <person name="Sanchez-Garcia M."/>
            <person name="Camarero S."/>
            <person name="Miyauchi S."/>
            <person name="Serrano A."/>
            <person name="Linde D."/>
            <person name="Babiker R."/>
            <person name="Drula E."/>
            <person name="Ayuso-Fernandez I."/>
            <person name="Pacheco R."/>
            <person name="Padilla G."/>
            <person name="Ferreira P."/>
            <person name="Barriuso J."/>
            <person name="Kellner H."/>
            <person name="Castanera R."/>
            <person name="Alfaro M."/>
            <person name="Ramirez L."/>
            <person name="Pisabarro A.G."/>
            <person name="Kuo A."/>
            <person name="Tritt A."/>
            <person name="Lipzen A."/>
            <person name="He G."/>
            <person name="Yan M."/>
            <person name="Ng V."/>
            <person name="Cullen D."/>
            <person name="Martin F."/>
            <person name="Rosso M.-N."/>
            <person name="Henrissat B."/>
            <person name="Hibbett D."/>
            <person name="Martinez A.T."/>
            <person name="Grigoriev I.V."/>
        </authorList>
    </citation>
    <scope>NUCLEOTIDE SEQUENCE</scope>
    <source>
        <strain evidence="6">CBS 506.95</strain>
    </source>
</reference>
<accession>A0A9P6E993</accession>
<feature type="compositionally biased region" description="Pro residues" evidence="3">
    <location>
        <begin position="176"/>
        <end position="193"/>
    </location>
</feature>
<feature type="compositionally biased region" description="Pro residues" evidence="3">
    <location>
        <begin position="269"/>
        <end position="298"/>
    </location>
</feature>
<evidence type="ECO:0000256" key="1">
    <source>
        <dbReference type="ARBA" id="ARBA00022884"/>
    </source>
</evidence>
<feature type="compositionally biased region" description="Low complexity" evidence="3">
    <location>
        <begin position="299"/>
        <end position="315"/>
    </location>
</feature>